<accession>A0ABU6VRC1</accession>
<evidence type="ECO:0000313" key="2">
    <source>
        <dbReference type="Proteomes" id="UP001341840"/>
    </source>
</evidence>
<feature type="non-terminal residue" evidence="1">
    <location>
        <position position="78"/>
    </location>
</feature>
<gene>
    <name evidence="1" type="ORF">PIB30_085643</name>
</gene>
<dbReference type="Proteomes" id="UP001341840">
    <property type="component" value="Unassembled WGS sequence"/>
</dbReference>
<reference evidence="1 2" key="1">
    <citation type="journal article" date="2023" name="Plants (Basel)">
        <title>Bridging the Gap: Combining Genomics and Transcriptomics Approaches to Understand Stylosanthes scabra, an Orphan Legume from the Brazilian Caatinga.</title>
        <authorList>
            <person name="Ferreira-Neto J.R.C."/>
            <person name="da Silva M.D."/>
            <person name="Binneck E."/>
            <person name="de Melo N.F."/>
            <person name="da Silva R.H."/>
            <person name="de Melo A.L.T.M."/>
            <person name="Pandolfi V."/>
            <person name="Bustamante F.O."/>
            <person name="Brasileiro-Vidal A.C."/>
            <person name="Benko-Iseppon A.M."/>
        </authorList>
    </citation>
    <scope>NUCLEOTIDE SEQUENCE [LARGE SCALE GENOMIC DNA]</scope>
    <source>
        <tissue evidence="1">Leaves</tissue>
    </source>
</reference>
<keyword evidence="2" id="KW-1185">Reference proteome</keyword>
<dbReference type="EMBL" id="JASCZI010152471">
    <property type="protein sequence ID" value="MED6176182.1"/>
    <property type="molecule type" value="Genomic_DNA"/>
</dbReference>
<evidence type="ECO:0000313" key="1">
    <source>
        <dbReference type="EMBL" id="MED6176182.1"/>
    </source>
</evidence>
<name>A0ABU6VRC1_9FABA</name>
<sequence length="78" mass="9100">MTHTPLYTNSTTPCPSLVHYTFHAHTHTFIHSHHTYTQQPPTLHLQSITISTLKLRLPFRRRLREALSIVFKSIPIVE</sequence>
<protein>
    <submittedName>
        <fullName evidence="1">Uncharacterized protein</fullName>
    </submittedName>
</protein>
<comment type="caution">
    <text evidence="1">The sequence shown here is derived from an EMBL/GenBank/DDBJ whole genome shotgun (WGS) entry which is preliminary data.</text>
</comment>
<proteinExistence type="predicted"/>
<organism evidence="1 2">
    <name type="scientific">Stylosanthes scabra</name>
    <dbReference type="NCBI Taxonomy" id="79078"/>
    <lineage>
        <taxon>Eukaryota</taxon>
        <taxon>Viridiplantae</taxon>
        <taxon>Streptophyta</taxon>
        <taxon>Embryophyta</taxon>
        <taxon>Tracheophyta</taxon>
        <taxon>Spermatophyta</taxon>
        <taxon>Magnoliopsida</taxon>
        <taxon>eudicotyledons</taxon>
        <taxon>Gunneridae</taxon>
        <taxon>Pentapetalae</taxon>
        <taxon>rosids</taxon>
        <taxon>fabids</taxon>
        <taxon>Fabales</taxon>
        <taxon>Fabaceae</taxon>
        <taxon>Papilionoideae</taxon>
        <taxon>50 kb inversion clade</taxon>
        <taxon>dalbergioids sensu lato</taxon>
        <taxon>Dalbergieae</taxon>
        <taxon>Pterocarpus clade</taxon>
        <taxon>Stylosanthes</taxon>
    </lineage>
</organism>